<protein>
    <submittedName>
        <fullName evidence="1">Uncharacterized protein</fullName>
    </submittedName>
</protein>
<sequence length="46" mass="5208">MLCGAPKYIIIVFALLFNDSFAASTKYPGFLNEICEPILIIFSYFL</sequence>
<accession>L0RV71</accession>
<proteinExistence type="predicted"/>
<evidence type="ECO:0000313" key="1">
    <source>
        <dbReference type="EMBL" id="CCP24509.1"/>
    </source>
</evidence>
<dbReference type="EMBL" id="HF559394">
    <property type="protein sequence ID" value="CCP24509.1"/>
    <property type="molecule type" value="Genomic_DNA"/>
</dbReference>
<reference evidence="2" key="1">
    <citation type="journal article" date="2013" name="Genome Announc.">
        <title>Complete genome sequence of Mycoplasma cynos strain C142.</title>
        <authorList>
            <person name="Walker C.A."/>
            <person name="Mannering S.A."/>
            <person name="Shields S."/>
            <person name="Blake D.P."/>
            <person name="Brownlie J."/>
        </authorList>
    </citation>
    <scope>NUCLEOTIDE SEQUENCE [LARGE SCALE GENOMIC DNA]</scope>
    <source>
        <strain evidence="2">C142</strain>
    </source>
</reference>
<evidence type="ECO:0000313" key="2">
    <source>
        <dbReference type="Proteomes" id="UP000010466"/>
    </source>
</evidence>
<dbReference type="HOGENOM" id="CLU_3186022_0_0_14"/>
<dbReference type="AlphaFoldDB" id="L0RV71"/>
<keyword evidence="2" id="KW-1185">Reference proteome</keyword>
<dbReference type="Proteomes" id="UP000010466">
    <property type="component" value="Chromosome"/>
</dbReference>
<dbReference type="KEGG" id="mcy:MCYN_0777"/>
<organism evidence="1 2">
    <name type="scientific">Mycoplasmopsis cynos (strain C142)</name>
    <name type="common">Mycoplasma cynos</name>
    <dbReference type="NCBI Taxonomy" id="1246955"/>
    <lineage>
        <taxon>Bacteria</taxon>
        <taxon>Bacillati</taxon>
        <taxon>Mycoplasmatota</taxon>
        <taxon>Mycoplasmoidales</taxon>
        <taxon>Metamycoplasmataceae</taxon>
        <taxon>Mycoplasmopsis</taxon>
    </lineage>
</organism>
<name>L0RV71_MYCC1</name>
<gene>
    <name evidence="1" type="primary">MCYN0777</name>
    <name evidence="1" type="ordered locus">MCYN_0777</name>
</gene>